<evidence type="ECO:0000256" key="1">
    <source>
        <dbReference type="SAM" id="MobiDB-lite"/>
    </source>
</evidence>
<dbReference type="InterPro" id="IPR041078">
    <property type="entry name" value="Plavaka"/>
</dbReference>
<evidence type="ECO:0000313" key="3">
    <source>
        <dbReference type="Proteomes" id="UP000219338"/>
    </source>
</evidence>
<name>A0A284QR18_ARMOS</name>
<dbReference type="Proteomes" id="UP000219338">
    <property type="component" value="Unassembled WGS sequence"/>
</dbReference>
<feature type="compositionally biased region" description="Basic and acidic residues" evidence="1">
    <location>
        <begin position="79"/>
        <end position="92"/>
    </location>
</feature>
<feature type="region of interest" description="Disordered" evidence="1">
    <location>
        <begin position="525"/>
        <end position="566"/>
    </location>
</feature>
<evidence type="ECO:0000313" key="2">
    <source>
        <dbReference type="EMBL" id="SJK98908.1"/>
    </source>
</evidence>
<dbReference type="Pfam" id="PF18759">
    <property type="entry name" value="Plavaka"/>
    <property type="match status" value="1"/>
</dbReference>
<accession>A0A284QR18</accession>
<dbReference type="AlphaFoldDB" id="A0A284QR18"/>
<dbReference type="EMBL" id="FUEG01000001">
    <property type="protein sequence ID" value="SJK98908.1"/>
    <property type="molecule type" value="Genomic_DNA"/>
</dbReference>
<gene>
    <name evidence="2" type="ORF">ARMOST_02184</name>
</gene>
<organism evidence="2 3">
    <name type="scientific">Armillaria ostoyae</name>
    <name type="common">Armillaria root rot fungus</name>
    <dbReference type="NCBI Taxonomy" id="47428"/>
    <lineage>
        <taxon>Eukaryota</taxon>
        <taxon>Fungi</taxon>
        <taxon>Dikarya</taxon>
        <taxon>Basidiomycota</taxon>
        <taxon>Agaricomycotina</taxon>
        <taxon>Agaricomycetes</taxon>
        <taxon>Agaricomycetidae</taxon>
        <taxon>Agaricales</taxon>
        <taxon>Marasmiineae</taxon>
        <taxon>Physalacriaceae</taxon>
        <taxon>Armillaria</taxon>
    </lineage>
</organism>
<dbReference type="OrthoDB" id="3239511at2759"/>
<reference evidence="3" key="1">
    <citation type="journal article" date="2017" name="Nat. Ecol. Evol.">
        <title>Genome expansion and lineage-specific genetic innovations in the forest pathogenic fungi Armillaria.</title>
        <authorList>
            <person name="Sipos G."/>
            <person name="Prasanna A.N."/>
            <person name="Walter M.C."/>
            <person name="O'Connor E."/>
            <person name="Balint B."/>
            <person name="Krizsan K."/>
            <person name="Kiss B."/>
            <person name="Hess J."/>
            <person name="Varga T."/>
            <person name="Slot J."/>
            <person name="Riley R."/>
            <person name="Boka B."/>
            <person name="Rigling D."/>
            <person name="Barry K."/>
            <person name="Lee J."/>
            <person name="Mihaltcheva S."/>
            <person name="LaButti K."/>
            <person name="Lipzen A."/>
            <person name="Waldron R."/>
            <person name="Moloney N.M."/>
            <person name="Sperisen C."/>
            <person name="Kredics L."/>
            <person name="Vagvoelgyi C."/>
            <person name="Patrignani A."/>
            <person name="Fitzpatrick D."/>
            <person name="Nagy I."/>
            <person name="Doyle S."/>
            <person name="Anderson J.B."/>
            <person name="Grigoriev I.V."/>
            <person name="Gueldener U."/>
            <person name="Muensterkoetter M."/>
            <person name="Nagy L.G."/>
        </authorList>
    </citation>
    <scope>NUCLEOTIDE SEQUENCE [LARGE SCALE GENOMIC DNA]</scope>
    <source>
        <strain evidence="3">C18/9</strain>
    </source>
</reference>
<feature type="region of interest" description="Disordered" evidence="1">
    <location>
        <begin position="62"/>
        <end position="105"/>
    </location>
</feature>
<proteinExistence type="predicted"/>
<keyword evidence="3" id="KW-1185">Reference proteome</keyword>
<sequence length="810" mass="92932">MATTNTGQRACRFCFKIFAKCGVKNHERTCHEFLRRQQQDAEFEAQLLHILEAEVPLQAHNSHSEMNDEGDDGIFPHAPDMHPLDMQLHSDDEAPVPDSSDSSEEESLQLIDDIETFNKSTFTVNLKGKQHHYDVYHRSLWQWALDLIQDPILAPHFTWDAVRLSKWNGKEFVRFRHEPWTADQFWNLQDTLPASGKPLAYILYADKTRLSSFGTAQGYPVVVRCANLPVDIRNGNGVGGGRVVGWLPIVSELPEHKRKPYFADFNKQAWRMGANYEEQSIMALIRGSGGKKPCTICLVPDDEQYKLDVEYERRSRGQVRAVLQSVAAMRMKGEQNQLLSELGLRGIEGGFMTITFTDGAKYEDLSKQILFVVHNILTKQRDKHGYLLLKCIRSYLELDMYSDLHVHTTETLQAIEAHAQRFGKLVQEYEKVTQQIDPNAKSWNFPKIHSLKHMARDIMEKGATRNYNTKPNEKMHGSLKDSYQLHTNFKDVAEQILRVDQWFNATSFIRQQIDLHDKQLQFNEDDEINDDKENSNEDIGSDEDGGNEDHGDGDNDNEDNGDSTAQETEVRIDYSTKASLHGGRGKAGGSWKLEDLESRKKNDPAFTDLCQRLSTYMTKVFEDHPEEIPMRNNEKVVFTGFQPYDKVQLYGLLKTYYRSTVDWKATADYLRCSPNFYNHPRYDCVLINAVEGLYFAQLVLLFECKIEDKAFPIALVHPFSEPVSQGGGRGTLDTDLGFYRVRAAKRRSSVFISTYSIVRGALLVEDFGYKTNNSPDAMKEYLVVDVIDADMFLRMKTLSYIGQRGQRRRQ</sequence>
<dbReference type="STRING" id="47428.A0A284QR18"/>
<protein>
    <submittedName>
        <fullName evidence="2">Uncharacterized protein</fullName>
    </submittedName>
</protein>
<dbReference type="OMA" id="YLVLDMY"/>